<comment type="caution">
    <text evidence="7">The sequence shown here is derived from an EMBL/GenBank/DDBJ whole genome shotgun (WGS) entry which is preliminary data.</text>
</comment>
<dbReference type="InterPro" id="IPR028892">
    <property type="entry name" value="ADE"/>
</dbReference>
<dbReference type="InterPro" id="IPR006330">
    <property type="entry name" value="Ado/ade_deaminase"/>
</dbReference>
<keyword evidence="3 5" id="KW-0862">Zinc</keyword>
<dbReference type="GO" id="GO:0009117">
    <property type="term" value="P:nucleotide metabolic process"/>
    <property type="evidence" value="ECO:0007669"/>
    <property type="project" value="UniProtKB-KW"/>
</dbReference>
<dbReference type="SUPFAM" id="SSF51556">
    <property type="entry name" value="Metallo-dependent hydrolases"/>
    <property type="match status" value="1"/>
</dbReference>
<keyword evidence="4 5" id="KW-0546">Nucleotide metabolism</keyword>
<evidence type="ECO:0000256" key="1">
    <source>
        <dbReference type="ARBA" id="ARBA00022723"/>
    </source>
</evidence>
<evidence type="ECO:0000256" key="4">
    <source>
        <dbReference type="ARBA" id="ARBA00023080"/>
    </source>
</evidence>
<dbReference type="NCBIfam" id="NF006850">
    <property type="entry name" value="PRK09358.1-6"/>
    <property type="match status" value="1"/>
</dbReference>
<feature type="binding site" evidence="5">
    <location>
        <position position="279"/>
    </location>
    <ligand>
        <name>Zn(2+)</name>
        <dbReference type="ChEBI" id="CHEBI:29105"/>
        <note>catalytic</note>
    </ligand>
</feature>
<feature type="site" description="Important for catalytic activity" evidence="5">
    <location>
        <position position="222"/>
    </location>
</feature>
<dbReference type="Proteomes" id="UP000325302">
    <property type="component" value="Unassembled WGS sequence"/>
</dbReference>
<evidence type="ECO:0000259" key="6">
    <source>
        <dbReference type="Pfam" id="PF00962"/>
    </source>
</evidence>
<comment type="similarity">
    <text evidence="5">Belongs to the metallo-dependent hydrolases superfamily. Adenosine and AMP deaminases family. Adenine deaminase type 2 subfamily.</text>
</comment>
<dbReference type="GO" id="GO:0000034">
    <property type="term" value="F:adenine deaminase activity"/>
    <property type="evidence" value="ECO:0007669"/>
    <property type="project" value="UniProtKB-UniRule"/>
</dbReference>
<keyword evidence="2 5" id="KW-0378">Hydrolase</keyword>
<evidence type="ECO:0000256" key="2">
    <source>
        <dbReference type="ARBA" id="ARBA00022801"/>
    </source>
</evidence>
<reference evidence="7 8" key="1">
    <citation type="submission" date="2019-03" db="EMBL/GenBank/DDBJ databases">
        <title>Nitrincola sp. nov. isolated from an Indian soda lake.</title>
        <authorList>
            <person name="Joshi A."/>
            <person name="Thite S.V."/>
            <person name="Joseph N."/>
            <person name="Dhotre D."/>
            <person name="Moorthy M."/>
            <person name="Shouche Y.S."/>
        </authorList>
    </citation>
    <scope>NUCLEOTIDE SEQUENCE [LARGE SCALE GENOMIC DNA]</scope>
    <source>
        <strain evidence="7 8">MEB193</strain>
    </source>
</reference>
<dbReference type="NCBIfam" id="TIGR01430">
    <property type="entry name" value="aden_deam"/>
    <property type="match status" value="1"/>
</dbReference>
<evidence type="ECO:0000256" key="5">
    <source>
        <dbReference type="HAMAP-Rule" id="MF_01962"/>
    </source>
</evidence>
<keyword evidence="1 5" id="KW-0479">Metal-binding</keyword>
<feature type="binding site" evidence="5">
    <location>
        <position position="198"/>
    </location>
    <ligand>
        <name>Zn(2+)</name>
        <dbReference type="ChEBI" id="CHEBI:29105"/>
        <note>catalytic</note>
    </ligand>
</feature>
<gene>
    <name evidence="7" type="ORF">E1H14_11565</name>
</gene>
<dbReference type="FunFam" id="3.20.20.140:FF:000039">
    <property type="entry name" value="Adenine deaminase"/>
    <property type="match status" value="1"/>
</dbReference>
<proteinExistence type="inferred from homology"/>
<dbReference type="Gene3D" id="3.20.20.140">
    <property type="entry name" value="Metal-dependent hydrolases"/>
    <property type="match status" value="1"/>
</dbReference>
<dbReference type="GO" id="GO:0043103">
    <property type="term" value="P:hypoxanthine salvage"/>
    <property type="evidence" value="ECO:0007669"/>
    <property type="project" value="UniProtKB-UniRule"/>
</dbReference>
<feature type="active site" description="Proton donor" evidence="5">
    <location>
        <position position="201"/>
    </location>
</feature>
<evidence type="ECO:0000313" key="8">
    <source>
        <dbReference type="Proteomes" id="UP000325302"/>
    </source>
</evidence>
<dbReference type="GO" id="GO:0005829">
    <property type="term" value="C:cytosol"/>
    <property type="evidence" value="ECO:0007669"/>
    <property type="project" value="TreeGrafter"/>
</dbReference>
<feature type="binding site" evidence="5">
    <location>
        <position position="280"/>
    </location>
    <ligand>
        <name>substrate</name>
    </ligand>
</feature>
<dbReference type="Pfam" id="PF00962">
    <property type="entry name" value="A_deaminase"/>
    <property type="match status" value="1"/>
</dbReference>
<comment type="function">
    <text evidence="5">Catalyzes the hydrolytic deamination of adenine to hypoxanthine. Plays an important role in the purine salvage pathway and in nitrogen catabolism.</text>
</comment>
<feature type="binding site" evidence="5">
    <location>
        <position position="18"/>
    </location>
    <ligand>
        <name>Zn(2+)</name>
        <dbReference type="ChEBI" id="CHEBI:29105"/>
        <note>catalytic</note>
    </ligand>
</feature>
<name>A0A5A9VZQ4_9GAMM</name>
<dbReference type="RefSeq" id="WP_149391632.1">
    <property type="nucleotide sequence ID" value="NZ_SMRS01000008.1"/>
</dbReference>
<accession>A0A5A9VZQ4</accession>
<feature type="binding site" evidence="5">
    <location>
        <position position="20"/>
    </location>
    <ligand>
        <name>Zn(2+)</name>
        <dbReference type="ChEBI" id="CHEBI:29105"/>
        <note>catalytic</note>
    </ligand>
</feature>
<dbReference type="PANTHER" id="PTHR43114">
    <property type="entry name" value="ADENINE DEAMINASE"/>
    <property type="match status" value="1"/>
</dbReference>
<dbReference type="InterPro" id="IPR001365">
    <property type="entry name" value="A_deaminase_dom"/>
</dbReference>
<evidence type="ECO:0000256" key="3">
    <source>
        <dbReference type="ARBA" id="ARBA00022833"/>
    </source>
</evidence>
<dbReference type="CDD" id="cd01320">
    <property type="entry name" value="ADA"/>
    <property type="match status" value="1"/>
</dbReference>
<evidence type="ECO:0000313" key="7">
    <source>
        <dbReference type="EMBL" id="KAA0873980.1"/>
    </source>
</evidence>
<dbReference type="OrthoDB" id="105475at2"/>
<dbReference type="GO" id="GO:0006146">
    <property type="term" value="P:adenine catabolic process"/>
    <property type="evidence" value="ECO:0007669"/>
    <property type="project" value="UniProtKB-UniRule"/>
</dbReference>
<keyword evidence="8" id="KW-1185">Reference proteome</keyword>
<organism evidence="7 8">
    <name type="scientific">Nitrincola tapanii</name>
    <dbReference type="NCBI Taxonomy" id="1708751"/>
    <lineage>
        <taxon>Bacteria</taxon>
        <taxon>Pseudomonadati</taxon>
        <taxon>Pseudomonadota</taxon>
        <taxon>Gammaproteobacteria</taxon>
        <taxon>Oceanospirillales</taxon>
        <taxon>Oceanospirillaceae</taxon>
        <taxon>Nitrincola</taxon>
    </lineage>
</organism>
<dbReference type="GO" id="GO:0008270">
    <property type="term" value="F:zinc ion binding"/>
    <property type="evidence" value="ECO:0007669"/>
    <property type="project" value="UniProtKB-UniRule"/>
</dbReference>
<sequence length="343" mass="39139">MSQSLTHLIQQLPKAELHLHLEGSLEPELMFKLARRNQIQLPYADEAALHQAYQFNNLQEFLDLYYQGTSVLNTEEDFYDLTFAYMKRIHADQVIHTEVFFDPQAHLARGVSLETQLRGITHALAEARHQFNISYRLILSFLRHLSEEEALNTLEQALPYLDQIAGVGLDSSERGQPPEKFTRLFARCHALGLKVTIHAGEEGPAEYVWQALKLLNAERIDHGNRALEDAELLIYLAQQGIPLTMCPLSNQKLCVVPELDQHPILQLLEKGLCVTVNSDDPAYFGGYINDNFQALVNHLPVLPHHIYQLCRNSLIASWMDPSEKQQALNQLAHVWEELKHPST</sequence>
<comment type="cofactor">
    <cofactor evidence="5">
        <name>Zn(2+)</name>
        <dbReference type="ChEBI" id="CHEBI:29105"/>
    </cofactor>
    <text evidence="5">Binds 1 zinc ion per subunit.</text>
</comment>
<dbReference type="HAMAP" id="MF_01962">
    <property type="entry name" value="Adenine_deaminase"/>
    <property type="match status" value="1"/>
</dbReference>
<dbReference type="InterPro" id="IPR032466">
    <property type="entry name" value="Metal_Hydrolase"/>
</dbReference>
<dbReference type="AlphaFoldDB" id="A0A5A9VZQ4"/>
<dbReference type="EMBL" id="SMRS01000008">
    <property type="protein sequence ID" value="KAA0873980.1"/>
    <property type="molecule type" value="Genomic_DNA"/>
</dbReference>
<feature type="domain" description="Adenosine deaminase" evidence="6">
    <location>
        <begin position="13"/>
        <end position="332"/>
    </location>
</feature>
<protein>
    <recommendedName>
        <fullName evidence="5">Adenine deaminase</fullName>
        <shortName evidence="5">ADE</shortName>
        <ecNumber evidence="5">3.5.4.2</ecNumber>
    </recommendedName>
    <alternativeName>
        <fullName evidence="5">Adenine aminohydrolase</fullName>
        <shortName evidence="5">AAH</shortName>
    </alternativeName>
</protein>
<dbReference type="PANTHER" id="PTHR43114:SF6">
    <property type="entry name" value="ADENINE DEAMINASE"/>
    <property type="match status" value="1"/>
</dbReference>
<dbReference type="EC" id="3.5.4.2" evidence="5"/>
<comment type="catalytic activity">
    <reaction evidence="5">
        <text>adenine + H2O + H(+) = hypoxanthine + NH4(+)</text>
        <dbReference type="Rhea" id="RHEA:23688"/>
        <dbReference type="ChEBI" id="CHEBI:15377"/>
        <dbReference type="ChEBI" id="CHEBI:15378"/>
        <dbReference type="ChEBI" id="CHEBI:16708"/>
        <dbReference type="ChEBI" id="CHEBI:17368"/>
        <dbReference type="ChEBI" id="CHEBI:28938"/>
        <dbReference type="EC" id="3.5.4.2"/>
    </reaction>
</comment>